<evidence type="ECO:0000313" key="2">
    <source>
        <dbReference type="EMBL" id="CAF3647292.1"/>
    </source>
</evidence>
<dbReference type="EMBL" id="CAJNYD010004894">
    <property type="protein sequence ID" value="CAF3647292.1"/>
    <property type="molecule type" value="Genomic_DNA"/>
</dbReference>
<keyword evidence="1" id="KW-0472">Membrane</keyword>
<evidence type="ECO:0000256" key="1">
    <source>
        <dbReference type="SAM" id="Phobius"/>
    </source>
</evidence>
<gene>
    <name evidence="2" type="ORF">LUA448_LOCUS32780</name>
</gene>
<name>A0A818QWD8_9BILA</name>
<feature type="non-terminal residue" evidence="2">
    <location>
        <position position="1"/>
    </location>
</feature>
<proteinExistence type="predicted"/>
<feature type="transmembrane region" description="Helical" evidence="1">
    <location>
        <begin position="24"/>
        <end position="46"/>
    </location>
</feature>
<accession>A0A818QWD8</accession>
<dbReference type="AlphaFoldDB" id="A0A818QWD8"/>
<dbReference type="Proteomes" id="UP000663833">
    <property type="component" value="Unassembled WGS sequence"/>
</dbReference>
<evidence type="ECO:0000313" key="3">
    <source>
        <dbReference type="Proteomes" id="UP000663833"/>
    </source>
</evidence>
<keyword evidence="1" id="KW-0812">Transmembrane</keyword>
<organism evidence="2 3">
    <name type="scientific">Rotaria socialis</name>
    <dbReference type="NCBI Taxonomy" id="392032"/>
    <lineage>
        <taxon>Eukaryota</taxon>
        <taxon>Metazoa</taxon>
        <taxon>Spiralia</taxon>
        <taxon>Gnathifera</taxon>
        <taxon>Rotifera</taxon>
        <taxon>Eurotatoria</taxon>
        <taxon>Bdelloidea</taxon>
        <taxon>Philodinida</taxon>
        <taxon>Philodinidae</taxon>
        <taxon>Rotaria</taxon>
    </lineage>
</organism>
<reference evidence="2" key="1">
    <citation type="submission" date="2021-02" db="EMBL/GenBank/DDBJ databases">
        <authorList>
            <person name="Nowell W R."/>
        </authorList>
    </citation>
    <scope>NUCLEOTIDE SEQUENCE</scope>
</reference>
<keyword evidence="1" id="KW-1133">Transmembrane helix</keyword>
<protein>
    <submittedName>
        <fullName evidence="2">Uncharacterized protein</fullName>
    </submittedName>
</protein>
<comment type="caution">
    <text evidence="2">The sequence shown here is derived from an EMBL/GenBank/DDBJ whole genome shotgun (WGS) entry which is preliminary data.</text>
</comment>
<sequence length="47" mass="5563">TRIVPPPMLPPLPDRIPYAKLNRFVVYFVTTAFQLKTTSELFILFYF</sequence>